<gene>
    <name evidence="1" type="ORF">AAE3_LOCUS7940</name>
</gene>
<evidence type="ECO:0000313" key="1">
    <source>
        <dbReference type="EMBL" id="CAA7265762.1"/>
    </source>
</evidence>
<keyword evidence="2" id="KW-1185">Reference proteome</keyword>
<dbReference type="EMBL" id="CACVBS010000050">
    <property type="protein sequence ID" value="CAA7265762.1"/>
    <property type="molecule type" value="Genomic_DNA"/>
</dbReference>
<sequence>MCLKSRYQSTGTPSDLDASVPMISIALNIPRKDEGDQEYLKMLPNYGLILRLLFHRTRDLEDFNRALGAMTAAHLLMTDQPESRASITSNLVLMHWERYSVTEDRGDIDPAVRYKNEGLAEVLDKTAYSTKLT</sequence>
<dbReference type="Proteomes" id="UP000467700">
    <property type="component" value="Unassembled WGS sequence"/>
</dbReference>
<protein>
    <submittedName>
        <fullName evidence="1">Uncharacterized protein</fullName>
    </submittedName>
</protein>
<proteinExistence type="predicted"/>
<comment type="caution">
    <text evidence="1">The sequence shown here is derived from an EMBL/GenBank/DDBJ whole genome shotgun (WGS) entry which is preliminary data.</text>
</comment>
<name>A0A8S0X386_CYCAE</name>
<accession>A0A8S0X386</accession>
<dbReference type="AlphaFoldDB" id="A0A8S0X386"/>
<evidence type="ECO:0000313" key="2">
    <source>
        <dbReference type="Proteomes" id="UP000467700"/>
    </source>
</evidence>
<reference evidence="1 2" key="1">
    <citation type="submission" date="2020-01" db="EMBL/GenBank/DDBJ databases">
        <authorList>
            <person name="Gupta K D."/>
        </authorList>
    </citation>
    <scope>NUCLEOTIDE SEQUENCE [LARGE SCALE GENOMIC DNA]</scope>
</reference>
<organism evidence="1 2">
    <name type="scientific">Cyclocybe aegerita</name>
    <name type="common">Black poplar mushroom</name>
    <name type="synonym">Agrocybe aegerita</name>
    <dbReference type="NCBI Taxonomy" id="1973307"/>
    <lineage>
        <taxon>Eukaryota</taxon>
        <taxon>Fungi</taxon>
        <taxon>Dikarya</taxon>
        <taxon>Basidiomycota</taxon>
        <taxon>Agaricomycotina</taxon>
        <taxon>Agaricomycetes</taxon>
        <taxon>Agaricomycetidae</taxon>
        <taxon>Agaricales</taxon>
        <taxon>Agaricineae</taxon>
        <taxon>Bolbitiaceae</taxon>
        <taxon>Cyclocybe</taxon>
    </lineage>
</organism>